<proteinExistence type="predicted"/>
<dbReference type="AlphaFoldDB" id="A0A343JDB0"/>
<name>A0A343JDB0_9CLOT</name>
<protein>
    <submittedName>
        <fullName evidence="1">Uncharacterized protein</fullName>
    </submittedName>
</protein>
<dbReference type="OrthoDB" id="1685113at2"/>
<dbReference type="RefSeq" id="WP_119865652.1">
    <property type="nucleotide sequence ID" value="NZ_CP016786.1"/>
</dbReference>
<sequence>MGKPKYIDKLCDDLSLKYDSDRFFYEILKDLEEAPCKREKRVRKEIDLLKEEKFKIPGKCRDIEICPKEPEILNCKGSLSLIPYASGGTVALDVIQPSSTNANVGIIAFGNNVTTATDIPSRTITVPIGGTTNMAYTASNFIKIRSITADFTLVDAEQITSGSIVIKAQLYRSFPPSNIFSAIPGTEITLGPALTGVVPSGSILVGIKRNIHAPEICPQSRIILVFSAVAQGTGATIATSPINGYASAGVTIELK</sequence>
<organism evidence="1 2">
    <name type="scientific">Clostridium isatidis</name>
    <dbReference type="NCBI Taxonomy" id="182773"/>
    <lineage>
        <taxon>Bacteria</taxon>
        <taxon>Bacillati</taxon>
        <taxon>Bacillota</taxon>
        <taxon>Clostridia</taxon>
        <taxon>Eubacteriales</taxon>
        <taxon>Clostridiaceae</taxon>
        <taxon>Clostridium</taxon>
    </lineage>
</organism>
<dbReference type="Proteomes" id="UP000264883">
    <property type="component" value="Chromosome"/>
</dbReference>
<accession>A0A343JDB0</accession>
<dbReference type="KEGG" id="cia:BEN51_08495"/>
<reference evidence="1 2" key="1">
    <citation type="submission" date="2016-08" db="EMBL/GenBank/DDBJ databases">
        <title>Complete Genome Sequence Of The Indigo Reducing Clostridium isatidis DSM15098.</title>
        <authorList>
            <person name="Little G.T."/>
            <person name="Minton N.P."/>
        </authorList>
    </citation>
    <scope>NUCLEOTIDE SEQUENCE [LARGE SCALE GENOMIC DNA]</scope>
    <source>
        <strain evidence="1 2">DSM 15098</strain>
    </source>
</reference>
<gene>
    <name evidence="1" type="ORF">BEN51_08495</name>
</gene>
<evidence type="ECO:0000313" key="2">
    <source>
        <dbReference type="Proteomes" id="UP000264883"/>
    </source>
</evidence>
<evidence type="ECO:0000313" key="1">
    <source>
        <dbReference type="EMBL" id="ASW43518.1"/>
    </source>
</evidence>
<keyword evidence="2" id="KW-1185">Reference proteome</keyword>
<dbReference type="EMBL" id="CP016786">
    <property type="protein sequence ID" value="ASW43518.1"/>
    <property type="molecule type" value="Genomic_DNA"/>
</dbReference>